<dbReference type="STRING" id="45074.Lsan_3866"/>
<evidence type="ECO:0000256" key="1">
    <source>
        <dbReference type="ARBA" id="ARBA00023125"/>
    </source>
</evidence>
<keyword evidence="4" id="KW-1185">Reference proteome</keyword>
<evidence type="ECO:0000313" key="3">
    <source>
        <dbReference type="EMBL" id="KTD53456.1"/>
    </source>
</evidence>
<reference evidence="3 4" key="1">
    <citation type="submission" date="2015-11" db="EMBL/GenBank/DDBJ databases">
        <title>Genomic analysis of 38 Legionella species identifies large and diverse effector repertoires.</title>
        <authorList>
            <person name="Burstein D."/>
            <person name="Amaro F."/>
            <person name="Zusman T."/>
            <person name="Lifshitz Z."/>
            <person name="Cohen O."/>
            <person name="Gilbert J.A."/>
            <person name="Pupko T."/>
            <person name="Shuman H.A."/>
            <person name="Segal G."/>
        </authorList>
    </citation>
    <scope>NUCLEOTIDE SEQUENCE [LARGE SCALE GENOMIC DNA]</scope>
    <source>
        <strain evidence="3 4">SC-63-C7</strain>
    </source>
</reference>
<dbReference type="PATRIC" id="fig|45074.5.peg.4151"/>
<dbReference type="SUPFAM" id="SSF51182">
    <property type="entry name" value="RmlC-like cupins"/>
    <property type="match status" value="1"/>
</dbReference>
<dbReference type="Proteomes" id="UP000054703">
    <property type="component" value="Unassembled WGS sequence"/>
</dbReference>
<dbReference type="InterPro" id="IPR003313">
    <property type="entry name" value="AraC-bd"/>
</dbReference>
<gene>
    <name evidence="3" type="ORF">Lsan_3866</name>
</gene>
<comment type="caution">
    <text evidence="3">The sequence shown here is derived from an EMBL/GenBank/DDBJ whole genome shotgun (WGS) entry which is preliminary data.</text>
</comment>
<protein>
    <submittedName>
        <fullName evidence="3">Cupin domain protein</fullName>
    </submittedName>
</protein>
<keyword evidence="1" id="KW-0238">DNA-binding</keyword>
<evidence type="ECO:0000313" key="4">
    <source>
        <dbReference type="Proteomes" id="UP000054703"/>
    </source>
</evidence>
<dbReference type="InterPro" id="IPR014710">
    <property type="entry name" value="RmlC-like_jellyroll"/>
</dbReference>
<dbReference type="Pfam" id="PF02311">
    <property type="entry name" value="AraC_binding"/>
    <property type="match status" value="1"/>
</dbReference>
<proteinExistence type="predicted"/>
<organism evidence="3 4">
    <name type="scientific">Legionella santicrucis</name>
    <dbReference type="NCBI Taxonomy" id="45074"/>
    <lineage>
        <taxon>Bacteria</taxon>
        <taxon>Pseudomonadati</taxon>
        <taxon>Pseudomonadota</taxon>
        <taxon>Gammaproteobacteria</taxon>
        <taxon>Legionellales</taxon>
        <taxon>Legionellaceae</taxon>
        <taxon>Legionella</taxon>
    </lineage>
</organism>
<dbReference type="Gene3D" id="2.60.120.10">
    <property type="entry name" value="Jelly Rolls"/>
    <property type="match status" value="1"/>
</dbReference>
<dbReference type="InterPro" id="IPR011051">
    <property type="entry name" value="RmlC_Cupin_sf"/>
</dbReference>
<dbReference type="GO" id="GO:0003677">
    <property type="term" value="F:DNA binding"/>
    <property type="evidence" value="ECO:0007669"/>
    <property type="project" value="UniProtKB-KW"/>
</dbReference>
<dbReference type="RefSeq" id="WP_058515750.1">
    <property type="nucleotide sequence ID" value="NZ_CAAAIH010000001.1"/>
</dbReference>
<sequence>MKISYANQINERKNSEVCVVTEYPQLDDELDFAIVNISGRYPDSNHAMNTKCKEMVYIQEGTGSVTVNHIKHILNPGDIVLIEAGETFFWEGNMTLFISCRPSFSVEQHVLI</sequence>
<name>A0A0W0Y9G8_9GAMM</name>
<feature type="domain" description="AraC-type arabinose-binding/dimerisation" evidence="2">
    <location>
        <begin position="55"/>
        <end position="88"/>
    </location>
</feature>
<dbReference type="GO" id="GO:0006355">
    <property type="term" value="P:regulation of DNA-templated transcription"/>
    <property type="evidence" value="ECO:0007669"/>
    <property type="project" value="InterPro"/>
</dbReference>
<evidence type="ECO:0000259" key="2">
    <source>
        <dbReference type="Pfam" id="PF02311"/>
    </source>
</evidence>
<dbReference type="EMBL" id="LNYU01000091">
    <property type="protein sequence ID" value="KTD53456.1"/>
    <property type="molecule type" value="Genomic_DNA"/>
</dbReference>
<accession>A0A0W0Y9G8</accession>
<dbReference type="AlphaFoldDB" id="A0A0W0Y9G8"/>
<dbReference type="OrthoDB" id="5638091at2"/>